<evidence type="ECO:0000256" key="6">
    <source>
        <dbReference type="ARBA" id="ARBA00023288"/>
    </source>
</evidence>
<evidence type="ECO:0000256" key="2">
    <source>
        <dbReference type="ARBA" id="ARBA00022729"/>
    </source>
</evidence>
<keyword evidence="5" id="KW-0998">Cell outer membrane</keyword>
<gene>
    <name evidence="9" type="ORF">QIA44_04665</name>
</gene>
<proteinExistence type="predicted"/>
<accession>A0ABZ0CIT2</accession>
<keyword evidence="4" id="KW-0564">Palmitate</keyword>
<organism evidence="9 10">
    <name type="scientific">Borreliella lusitaniae</name>
    <dbReference type="NCBI Taxonomy" id="100177"/>
    <lineage>
        <taxon>Bacteria</taxon>
        <taxon>Pseudomonadati</taxon>
        <taxon>Spirochaetota</taxon>
        <taxon>Spirochaetia</taxon>
        <taxon>Spirochaetales</taxon>
        <taxon>Borreliaceae</taxon>
        <taxon>Borreliella</taxon>
    </lineage>
</organism>
<feature type="chain" id="PRO_5046566727" evidence="8">
    <location>
        <begin position="19"/>
        <end position="310"/>
    </location>
</feature>
<evidence type="ECO:0000256" key="1">
    <source>
        <dbReference type="ARBA" id="ARBA00004459"/>
    </source>
</evidence>
<dbReference type="PROSITE" id="PS51257">
    <property type="entry name" value="PROKAR_LIPOPROTEIN"/>
    <property type="match status" value="1"/>
</dbReference>
<keyword evidence="6" id="KW-0449">Lipoprotein</keyword>
<evidence type="ECO:0000256" key="4">
    <source>
        <dbReference type="ARBA" id="ARBA00023139"/>
    </source>
</evidence>
<name>A0ABZ0CIT2_9SPIR</name>
<evidence type="ECO:0000256" key="7">
    <source>
        <dbReference type="SAM" id="MobiDB-lite"/>
    </source>
</evidence>
<dbReference type="InterPro" id="IPR023322">
    <property type="entry name" value="OM_lipoprot_dom_sf"/>
</dbReference>
<keyword evidence="2 8" id="KW-0732">Signal</keyword>
<comment type="subcellular location">
    <subcellularLocation>
        <location evidence="1">Cell outer membrane</location>
        <topology evidence="1">Lipid-anchor</topology>
    </subcellularLocation>
</comment>
<protein>
    <submittedName>
        <fullName evidence="9">Cell surface protein</fullName>
    </submittedName>
</protein>
<dbReference type="PRINTS" id="PR00968">
    <property type="entry name" value="OUTRSURFACE"/>
</dbReference>
<dbReference type="InterPro" id="IPR001809">
    <property type="entry name" value="OM_lipoprot_Borrelia"/>
</dbReference>
<evidence type="ECO:0000313" key="10">
    <source>
        <dbReference type="Proteomes" id="UP001301963"/>
    </source>
</evidence>
<dbReference type="RefSeq" id="WP_316384053.1">
    <property type="nucleotide sequence ID" value="NZ_CP132471.1"/>
</dbReference>
<keyword evidence="9" id="KW-0614">Plasmid</keyword>
<dbReference type="Gene3D" id="3.90.930.1">
    <property type="match status" value="1"/>
</dbReference>
<dbReference type="SUPFAM" id="SSF51087">
    <property type="entry name" value="Outer surface protein"/>
    <property type="match status" value="1"/>
</dbReference>
<dbReference type="Proteomes" id="UP001301963">
    <property type="component" value="Plasmid lp54"/>
</dbReference>
<feature type="signal peptide" evidence="8">
    <location>
        <begin position="1"/>
        <end position="18"/>
    </location>
</feature>
<geneLocation type="plasmid" evidence="9 10">
    <name>lp54</name>
</geneLocation>
<dbReference type="EMBL" id="CP132471">
    <property type="protein sequence ID" value="WNY69125.1"/>
    <property type="molecule type" value="Genomic_DNA"/>
</dbReference>
<dbReference type="Pfam" id="PF00820">
    <property type="entry name" value="Lipoprotein_1"/>
    <property type="match status" value="1"/>
</dbReference>
<keyword evidence="10" id="KW-1185">Reference proteome</keyword>
<feature type="region of interest" description="Disordered" evidence="7">
    <location>
        <begin position="25"/>
        <end position="57"/>
    </location>
</feature>
<evidence type="ECO:0000256" key="8">
    <source>
        <dbReference type="SAM" id="SignalP"/>
    </source>
</evidence>
<reference evidence="9" key="1">
    <citation type="submission" date="2023-07" db="EMBL/GenBank/DDBJ databases">
        <title>Genome sequencing of multiple Borrelia sensu lato isolates.</title>
        <authorList>
            <person name="Mongodin E.F."/>
            <person name="Rudenko N."/>
            <person name="Fraser C.M."/>
            <person name="Schutzer S."/>
            <person name="Luft B."/>
            <person name="Morgan R."/>
            <person name="Chastens S."/>
            <person name="Qiu W."/>
        </authorList>
    </citation>
    <scope>NUCLEOTIDE SEQUENCE [LARGE SCALE GENOMIC DNA]</scope>
    <source>
        <strain evidence="9">PotiB3</strain>
    </source>
</reference>
<evidence type="ECO:0000313" key="9">
    <source>
        <dbReference type="EMBL" id="WNY69125.1"/>
    </source>
</evidence>
<evidence type="ECO:0000256" key="3">
    <source>
        <dbReference type="ARBA" id="ARBA00023136"/>
    </source>
</evidence>
<evidence type="ECO:0000256" key="5">
    <source>
        <dbReference type="ARBA" id="ARBA00023237"/>
    </source>
</evidence>
<sequence>MKQYLLGCVLVLALMACAQKGAEPTATNDLPVDNVNNNKPTNYKKEATEEESKEAPGEVFPLKEENTVSLFNKTTIFVSKEKNKDGKYDLRATIGNLEFKGTSDKNNGSGRIEAVKDDKTKIAILIAGDLSSLTVTTYDKDNKQVTRQVVGKQESTTEETYDKNNKLTSRKITRSNDTTIEYSNMTDAENASTAVETLKNDIKLEGTLVGGKTELKLTEGTVTLTKEIDKDGKIKLFLKDTVTDNNKKKTATWKESSNTLTITVNSKKTKDLVFLANGKITEQQYDLAGSRLVGSPSEIQCIQDLKNALK</sequence>
<dbReference type="Gene3D" id="2.40.128.160">
    <property type="entry name" value="C1 set domains (antibody constant domain-like)"/>
    <property type="match status" value="1"/>
</dbReference>
<keyword evidence="3" id="KW-0472">Membrane</keyword>